<reference evidence="1 2" key="2">
    <citation type="submission" date="2019-02" db="EMBL/GenBank/DDBJ databases">
        <title>'Lichenibacterium ramalinii' gen. nov. sp. nov., 'Lichenibacterium minor' gen. nov. sp. nov.</title>
        <authorList>
            <person name="Pankratov T."/>
        </authorList>
    </citation>
    <scope>NUCLEOTIDE SEQUENCE [LARGE SCALE GENOMIC DNA]</scope>
    <source>
        <strain evidence="1 2">RmlP001</strain>
    </source>
</reference>
<comment type="caution">
    <text evidence="1">The sequence shown here is derived from an EMBL/GenBank/DDBJ whole genome shotgun (WGS) entry which is preliminary data.</text>
</comment>
<dbReference type="Proteomes" id="UP000289411">
    <property type="component" value="Unassembled WGS sequence"/>
</dbReference>
<gene>
    <name evidence="1" type="ORF">D3272_21040</name>
</gene>
<name>A0A4Q2RA28_9HYPH</name>
<protein>
    <submittedName>
        <fullName evidence="1">Uncharacterized protein</fullName>
    </submittedName>
</protein>
<evidence type="ECO:0000313" key="1">
    <source>
        <dbReference type="EMBL" id="RYB02416.1"/>
    </source>
</evidence>
<organism evidence="1 2">
    <name type="scientific">Lichenibacterium ramalinae</name>
    <dbReference type="NCBI Taxonomy" id="2316527"/>
    <lineage>
        <taxon>Bacteria</taxon>
        <taxon>Pseudomonadati</taxon>
        <taxon>Pseudomonadota</taxon>
        <taxon>Alphaproteobacteria</taxon>
        <taxon>Hyphomicrobiales</taxon>
        <taxon>Lichenihabitantaceae</taxon>
        <taxon>Lichenibacterium</taxon>
    </lineage>
</organism>
<accession>A0A4Q2RA28</accession>
<evidence type="ECO:0000313" key="2">
    <source>
        <dbReference type="Proteomes" id="UP000289411"/>
    </source>
</evidence>
<reference evidence="1 2" key="1">
    <citation type="submission" date="2018-09" db="EMBL/GenBank/DDBJ databases">
        <authorList>
            <person name="Grouzdev D.S."/>
            <person name="Krutkina M.S."/>
        </authorList>
    </citation>
    <scope>NUCLEOTIDE SEQUENCE [LARGE SCALE GENOMIC DNA]</scope>
    <source>
        <strain evidence="1 2">RmlP001</strain>
    </source>
</reference>
<dbReference type="EMBL" id="QYBC01000020">
    <property type="protein sequence ID" value="RYB02416.1"/>
    <property type="molecule type" value="Genomic_DNA"/>
</dbReference>
<keyword evidence="2" id="KW-1185">Reference proteome</keyword>
<sequence>MTTVSTTAAAIGHSFRTVRITRSGRLTTLISVSGMVIPLPCAARRRGAAQTVVDETSIRFVTPWWAST</sequence>
<proteinExistence type="predicted"/>
<dbReference type="AlphaFoldDB" id="A0A4Q2RA28"/>